<dbReference type="EMBL" id="CAJVPJ010000339">
    <property type="protein sequence ID" value="CAG8513650.1"/>
    <property type="molecule type" value="Genomic_DNA"/>
</dbReference>
<evidence type="ECO:0000256" key="3">
    <source>
        <dbReference type="ARBA" id="ARBA00022771"/>
    </source>
</evidence>
<dbReference type="PANTHER" id="PTHR14677:SF20">
    <property type="entry name" value="ZINC FINGER AN1-TYPE CONTAINING 2A-RELATED"/>
    <property type="match status" value="1"/>
</dbReference>
<dbReference type="PANTHER" id="PTHR14677">
    <property type="entry name" value="ARSENITE INDUCUBLE RNA ASSOCIATED PROTEIN AIP-1-RELATED"/>
    <property type="match status" value="1"/>
</dbReference>
<dbReference type="Proteomes" id="UP000789572">
    <property type="component" value="Unassembled WGS sequence"/>
</dbReference>
<dbReference type="SUPFAM" id="SSF118310">
    <property type="entry name" value="AN1-like Zinc finger"/>
    <property type="match status" value="1"/>
</dbReference>
<dbReference type="InterPro" id="IPR035896">
    <property type="entry name" value="AN1-like_Znf"/>
</dbReference>
<dbReference type="OrthoDB" id="431929at2759"/>
<reference evidence="7" key="1">
    <citation type="submission" date="2021-06" db="EMBL/GenBank/DDBJ databases">
        <authorList>
            <person name="Kallberg Y."/>
            <person name="Tangrot J."/>
            <person name="Rosling A."/>
        </authorList>
    </citation>
    <scope>NUCLEOTIDE SEQUENCE</scope>
    <source>
        <strain evidence="7">IA702</strain>
    </source>
</reference>
<feature type="domain" description="AN1-type" evidence="6">
    <location>
        <begin position="4"/>
        <end position="52"/>
    </location>
</feature>
<keyword evidence="4" id="KW-0862">Zinc</keyword>
<dbReference type="GO" id="GO:0005737">
    <property type="term" value="C:cytoplasm"/>
    <property type="evidence" value="ECO:0007669"/>
    <property type="project" value="TreeGrafter"/>
</dbReference>
<dbReference type="SMART" id="SM00154">
    <property type="entry name" value="ZnF_AN1"/>
    <property type="match status" value="1"/>
</dbReference>
<evidence type="ECO:0000256" key="2">
    <source>
        <dbReference type="ARBA" id="ARBA00022737"/>
    </source>
</evidence>
<keyword evidence="8" id="KW-1185">Reference proteome</keyword>
<dbReference type="Pfam" id="PF01428">
    <property type="entry name" value="zf-AN1"/>
    <property type="match status" value="1"/>
</dbReference>
<evidence type="ECO:0000259" key="6">
    <source>
        <dbReference type="PROSITE" id="PS51039"/>
    </source>
</evidence>
<evidence type="ECO:0000313" key="8">
    <source>
        <dbReference type="Proteomes" id="UP000789572"/>
    </source>
</evidence>
<dbReference type="GO" id="GO:0008270">
    <property type="term" value="F:zinc ion binding"/>
    <property type="evidence" value="ECO:0007669"/>
    <property type="project" value="UniProtKB-KW"/>
</dbReference>
<sequence>MELPDVGRQCAEPYCKQLDYLPFKCSYCKKDYCQDHRKAKAHNCQLAPSEEGVRVPTCPLCGLPVPVSKGEDPNIRVFIRFSSHIKCHCCFGNLFIFIDDFMLNGVPSSRWTGIYQISANQHQKALRQSHSIRARMLDAKTELQCVSFALDAESHIVLNIACKSIMIVQVLVTIVGR</sequence>
<proteinExistence type="predicted"/>
<evidence type="ECO:0000313" key="7">
    <source>
        <dbReference type="EMBL" id="CAG8513650.1"/>
    </source>
</evidence>
<accession>A0A9N8ZZH3</accession>
<comment type="caution">
    <text evidence="7">The sequence shown here is derived from an EMBL/GenBank/DDBJ whole genome shotgun (WGS) entry which is preliminary data.</text>
</comment>
<evidence type="ECO:0000256" key="1">
    <source>
        <dbReference type="ARBA" id="ARBA00022723"/>
    </source>
</evidence>
<protein>
    <submittedName>
        <fullName evidence="7">2419_t:CDS:1</fullName>
    </submittedName>
</protein>
<keyword evidence="3 5" id="KW-0863">Zinc-finger</keyword>
<gene>
    <name evidence="7" type="ORF">POCULU_LOCUS3203</name>
</gene>
<dbReference type="PROSITE" id="PS51039">
    <property type="entry name" value="ZF_AN1"/>
    <property type="match status" value="1"/>
</dbReference>
<dbReference type="AlphaFoldDB" id="A0A9N8ZZH3"/>
<name>A0A9N8ZZH3_9GLOM</name>
<dbReference type="InterPro" id="IPR000058">
    <property type="entry name" value="Znf_AN1"/>
</dbReference>
<dbReference type="Pfam" id="PF25403">
    <property type="entry name" value="zf-C2H2_ZFAND2"/>
    <property type="match status" value="1"/>
</dbReference>
<dbReference type="InterPro" id="IPR057357">
    <property type="entry name" value="Znf-C2H2_ZFAND2A/B"/>
</dbReference>
<keyword evidence="1" id="KW-0479">Metal-binding</keyword>
<keyword evidence="2" id="KW-0677">Repeat</keyword>
<evidence type="ECO:0000256" key="4">
    <source>
        <dbReference type="ARBA" id="ARBA00022833"/>
    </source>
</evidence>
<organism evidence="7 8">
    <name type="scientific">Paraglomus occultum</name>
    <dbReference type="NCBI Taxonomy" id="144539"/>
    <lineage>
        <taxon>Eukaryota</taxon>
        <taxon>Fungi</taxon>
        <taxon>Fungi incertae sedis</taxon>
        <taxon>Mucoromycota</taxon>
        <taxon>Glomeromycotina</taxon>
        <taxon>Glomeromycetes</taxon>
        <taxon>Paraglomerales</taxon>
        <taxon>Paraglomeraceae</taxon>
        <taxon>Paraglomus</taxon>
    </lineage>
</organism>
<dbReference type="Gene3D" id="4.10.1110.10">
    <property type="entry name" value="AN1-like Zinc finger"/>
    <property type="match status" value="1"/>
</dbReference>
<evidence type="ECO:0000256" key="5">
    <source>
        <dbReference type="PROSITE-ProRule" id="PRU00449"/>
    </source>
</evidence>